<dbReference type="Proteomes" id="UP000006426">
    <property type="component" value="Plasmid pmppla107"/>
</dbReference>
<dbReference type="RefSeq" id="WP_005741972.1">
    <property type="nucleotide sequence ID" value="NZ_CP031226.1"/>
</dbReference>
<proteinExistence type="predicted"/>
<geneLocation type="plasmid" evidence="2">
    <name>pmppla107</name>
</geneLocation>
<name>A0AAD0PVZ6_PSEAV</name>
<sequence length="207" mass="23768">MIKPYPSEQLHDRVDQFFNSITYQVRPEAKKRLIKDMATNPMYRSGLFVRQVIEAIQRESVVNMPEFPPKVSKSASKHLGELLFLADLTRDERGLIILEGLLNKHPAVAQDILRDSDPWAYLKLQLDEHRLRGSWDKLNPFATALLICTPHNVLIELAKQRKRYACLLHATLKDDRLLEFTLVDDDPTDVLPTPAPTVYPLGASSWR</sequence>
<dbReference type="EMBL" id="CP031226">
    <property type="protein sequence ID" value="AXH59760.1"/>
    <property type="molecule type" value="Genomic_DNA"/>
</dbReference>
<gene>
    <name evidence="1" type="ORF">PLA107_031550</name>
</gene>
<dbReference type="AlphaFoldDB" id="A0AAD0PVZ6"/>
<evidence type="ECO:0000313" key="1">
    <source>
        <dbReference type="EMBL" id="AXH59760.1"/>
    </source>
</evidence>
<keyword evidence="1" id="KW-0614">Plasmid</keyword>
<reference evidence="1 2" key="1">
    <citation type="journal article" date="2011" name="PLoS Pathog.">
        <title>Dynamic evolution of pathogenicity revealed by sequencing and comparative genomics of 19 Pseudomonas syringae isolates.</title>
        <authorList>
            <person name="Baltrus D.A."/>
            <person name="Nishimura M.T."/>
            <person name="Romanchuk A."/>
            <person name="Chang J.H."/>
            <person name="Mukhtar M.S."/>
            <person name="Cherkis K."/>
            <person name="Roach J."/>
            <person name="Grant S.R."/>
            <person name="Jones C.D."/>
            <person name="Dangl J.L."/>
        </authorList>
    </citation>
    <scope>NUCLEOTIDE SEQUENCE [LARGE SCALE GENOMIC DNA]</scope>
    <source>
        <strain evidence="1 2">M301315</strain>
    </source>
</reference>
<evidence type="ECO:0000313" key="2">
    <source>
        <dbReference type="Proteomes" id="UP000006426"/>
    </source>
</evidence>
<organism evidence="1 2">
    <name type="scientific">Pseudomonas amygdali pv. lachrymans str. M301315</name>
    <dbReference type="NCBI Taxonomy" id="629260"/>
    <lineage>
        <taxon>Bacteria</taxon>
        <taxon>Pseudomonadati</taxon>
        <taxon>Pseudomonadota</taxon>
        <taxon>Gammaproteobacteria</taxon>
        <taxon>Pseudomonadales</taxon>
        <taxon>Pseudomonadaceae</taxon>
        <taxon>Pseudomonas</taxon>
        <taxon>Pseudomonas amygdali</taxon>
    </lineage>
</organism>
<dbReference type="GeneID" id="39474388"/>
<protein>
    <submittedName>
        <fullName evidence="1">Uncharacterized protein</fullName>
    </submittedName>
</protein>
<accession>A0AAD0PVZ6</accession>